<name>A0A0F9PLH8_9ZZZZ</name>
<sequence length="62" mass="7591">MTNPMSDKLDYRALPNRMGHWYYKCDWPLPRIRLRTFHPVDQATNQRWLESALWAELRSTQK</sequence>
<gene>
    <name evidence="1" type="ORF">LCGC14_0827840</name>
</gene>
<dbReference type="AlphaFoldDB" id="A0A0F9PLH8"/>
<evidence type="ECO:0000313" key="1">
    <source>
        <dbReference type="EMBL" id="KKN31034.1"/>
    </source>
</evidence>
<proteinExistence type="predicted"/>
<organism evidence="1">
    <name type="scientific">marine sediment metagenome</name>
    <dbReference type="NCBI Taxonomy" id="412755"/>
    <lineage>
        <taxon>unclassified sequences</taxon>
        <taxon>metagenomes</taxon>
        <taxon>ecological metagenomes</taxon>
    </lineage>
</organism>
<reference evidence="1" key="1">
    <citation type="journal article" date="2015" name="Nature">
        <title>Complex archaea that bridge the gap between prokaryotes and eukaryotes.</title>
        <authorList>
            <person name="Spang A."/>
            <person name="Saw J.H."/>
            <person name="Jorgensen S.L."/>
            <person name="Zaremba-Niedzwiedzka K."/>
            <person name="Martijn J."/>
            <person name="Lind A.E."/>
            <person name="van Eijk R."/>
            <person name="Schleper C."/>
            <person name="Guy L."/>
            <person name="Ettema T.J."/>
        </authorList>
    </citation>
    <scope>NUCLEOTIDE SEQUENCE</scope>
</reference>
<protein>
    <submittedName>
        <fullName evidence="1">Uncharacterized protein</fullName>
    </submittedName>
</protein>
<comment type="caution">
    <text evidence="1">The sequence shown here is derived from an EMBL/GenBank/DDBJ whole genome shotgun (WGS) entry which is preliminary data.</text>
</comment>
<accession>A0A0F9PLH8</accession>
<dbReference type="EMBL" id="LAZR01002361">
    <property type="protein sequence ID" value="KKN31034.1"/>
    <property type="molecule type" value="Genomic_DNA"/>
</dbReference>